<name>M2U347_9SPHN</name>
<accession>M2U347</accession>
<dbReference type="Gene3D" id="3.30.565.10">
    <property type="entry name" value="Histidine kinase-like ATPase, C-terminal domain"/>
    <property type="match status" value="1"/>
</dbReference>
<dbReference type="AlphaFoldDB" id="M2U347"/>
<evidence type="ECO:0000256" key="4">
    <source>
        <dbReference type="ARBA" id="ARBA00022679"/>
    </source>
</evidence>
<dbReference type="InterPro" id="IPR036890">
    <property type="entry name" value="HATPase_C_sf"/>
</dbReference>
<dbReference type="Pfam" id="PF00512">
    <property type="entry name" value="HisKA"/>
    <property type="match status" value="1"/>
</dbReference>
<dbReference type="InterPro" id="IPR003661">
    <property type="entry name" value="HisK_dim/P_dom"/>
</dbReference>
<dbReference type="PANTHER" id="PTHR43711">
    <property type="entry name" value="TWO-COMPONENT HISTIDINE KINASE"/>
    <property type="match status" value="1"/>
</dbReference>
<dbReference type="SMART" id="SM00091">
    <property type="entry name" value="PAS"/>
    <property type="match status" value="3"/>
</dbReference>
<dbReference type="SUPFAM" id="SSF55874">
    <property type="entry name" value="ATPase domain of HSP90 chaperone/DNA topoisomerase II/histidine kinase"/>
    <property type="match status" value="1"/>
</dbReference>
<evidence type="ECO:0000313" key="9">
    <source>
        <dbReference type="Proteomes" id="UP000011717"/>
    </source>
</evidence>
<sequence>MTPDLGIAVLFLVGGAWLLVAVWAVVRAARIGAQVKVAQAWGLRLRGLLATAPGAYLIVGDAGRITMSDTLRRWLNLGSRASRLSELGPSETAGLDGADFTDFENAVSSAAVSGVPFTMSVRTVDGSLLRAEGVSAPPEVAGDRGVVVWFSDLSDTAERLRAMEEERRTELERSQAARAIIEQAPVPLWRRDANLKLVEVNGAYARAVDAATPAAAVEAGAELLAGPLSTGAHAAARQVLESGEMMVREETAIIDGERRRLRIAEVPLKSGGVAGYALDISDVEDARAERDRLLNAQSNIFARLSAGVARFGSDRHLIAANQAFLRLFKFDESMLLEAPEFDRVLERMREARRLPEQRDFPGWKAERREWFHSAEGSLEETWVLPDNEVLRVIAQPAPDGGLVIIFEDQSERLRLASSRDQLVRVQDTTLQNLHEAVAVFGSSGRLQFYNQAFRIMWGVPPHVLESSPHVDELFGSAQAQMAGGGVKELMRGLIRVSTEGRAERNGRIELTGDRYVRFSAVPLPDGNALFTFDDITDTERVELALRDRNEALETADRAKSRFVENMSYELRTPLTAISGFGEMLSTGLAGELTKQQADYVGSILTSAERLRVMINGIIDLALSDAKGIVLNAEEADIGDLLDGAIAMVRGMAEDRRLVVSGAAAENMEPLSADGVRLQQAVYNLLSNAVRFTPEGGRINVVAASEGNDVVITVSDNGIGIPAEDQPHIFERFFKASNAARTPGVGLGLSFVQEVVQLHGGDIEVRSAVGKGTRMTLRLPRKSRPPLAEPSRPIGLAR</sequence>
<dbReference type="OrthoDB" id="9797304at2"/>
<dbReference type="FunFam" id="3.30.565.10:FF:000006">
    <property type="entry name" value="Sensor histidine kinase WalK"/>
    <property type="match status" value="1"/>
</dbReference>
<proteinExistence type="predicted"/>
<reference evidence="8 9" key="1">
    <citation type="journal article" date="2013" name="Genome Announc.">
        <title>Draft Genome Sequence of Strain JLT2015T, Belonging to the Family Sphingomonadaceae of the Alphaproteobacteria.</title>
        <authorList>
            <person name="Tang K."/>
            <person name="Liu K."/>
            <person name="Li S."/>
            <person name="Jiao N."/>
        </authorList>
    </citation>
    <scope>NUCLEOTIDE SEQUENCE [LARGE SCALE GENOMIC DNA]</scope>
    <source>
        <strain evidence="8 9">JLT2015</strain>
    </source>
</reference>
<dbReference type="SMART" id="SM00388">
    <property type="entry name" value="HisKA"/>
    <property type="match status" value="1"/>
</dbReference>
<evidence type="ECO:0000256" key="2">
    <source>
        <dbReference type="ARBA" id="ARBA00012438"/>
    </source>
</evidence>
<evidence type="ECO:0000256" key="6">
    <source>
        <dbReference type="ARBA" id="ARBA00023012"/>
    </source>
</evidence>
<evidence type="ECO:0000259" key="7">
    <source>
        <dbReference type="PROSITE" id="PS50109"/>
    </source>
</evidence>
<dbReference type="EMBL" id="AMRV01000008">
    <property type="protein sequence ID" value="EMD82313.1"/>
    <property type="molecule type" value="Genomic_DNA"/>
</dbReference>
<organism evidence="8 9">
    <name type="scientific">Pacificimonas flava</name>
    <dbReference type="NCBI Taxonomy" id="1234595"/>
    <lineage>
        <taxon>Bacteria</taxon>
        <taxon>Pseudomonadati</taxon>
        <taxon>Pseudomonadota</taxon>
        <taxon>Alphaproteobacteria</taxon>
        <taxon>Sphingomonadales</taxon>
        <taxon>Sphingosinicellaceae</taxon>
        <taxon>Pacificimonas</taxon>
    </lineage>
</organism>
<dbReference type="PRINTS" id="PR00344">
    <property type="entry name" value="BCTRLSENSOR"/>
</dbReference>
<dbReference type="InterPro" id="IPR035965">
    <property type="entry name" value="PAS-like_dom_sf"/>
</dbReference>
<keyword evidence="6" id="KW-0902">Two-component regulatory system</keyword>
<dbReference type="CDD" id="cd00075">
    <property type="entry name" value="HATPase"/>
    <property type="match status" value="1"/>
</dbReference>
<dbReference type="InterPro" id="IPR036097">
    <property type="entry name" value="HisK_dim/P_sf"/>
</dbReference>
<dbReference type="Gene3D" id="3.30.450.20">
    <property type="entry name" value="PAS domain"/>
    <property type="match status" value="2"/>
</dbReference>
<evidence type="ECO:0000256" key="1">
    <source>
        <dbReference type="ARBA" id="ARBA00000085"/>
    </source>
</evidence>
<comment type="catalytic activity">
    <reaction evidence="1">
        <text>ATP + protein L-histidine = ADP + protein N-phospho-L-histidine.</text>
        <dbReference type="EC" id="2.7.13.3"/>
    </reaction>
</comment>
<feature type="domain" description="Histidine kinase" evidence="7">
    <location>
        <begin position="565"/>
        <end position="782"/>
    </location>
</feature>
<gene>
    <name evidence="8" type="ORF">C725_2351</name>
</gene>
<dbReference type="RefSeq" id="WP_008603106.1">
    <property type="nucleotide sequence ID" value="NZ_AMRV01000008.1"/>
</dbReference>
<comment type="caution">
    <text evidence="8">The sequence shown here is derived from an EMBL/GenBank/DDBJ whole genome shotgun (WGS) entry which is preliminary data.</text>
</comment>
<dbReference type="PATRIC" id="fig|1234595.3.peg.2353"/>
<dbReference type="InterPro" id="IPR000014">
    <property type="entry name" value="PAS"/>
</dbReference>
<keyword evidence="9" id="KW-1185">Reference proteome</keyword>
<keyword evidence="3" id="KW-0597">Phosphoprotein</keyword>
<dbReference type="Pfam" id="PF12860">
    <property type="entry name" value="PAS_7"/>
    <property type="match status" value="2"/>
</dbReference>
<dbReference type="InterPro" id="IPR004358">
    <property type="entry name" value="Sig_transdc_His_kin-like_C"/>
</dbReference>
<dbReference type="SUPFAM" id="SSF55785">
    <property type="entry name" value="PYP-like sensor domain (PAS domain)"/>
    <property type="match status" value="2"/>
</dbReference>
<dbReference type="EC" id="2.7.13.3" evidence="2"/>
<dbReference type="InterPro" id="IPR005467">
    <property type="entry name" value="His_kinase_dom"/>
</dbReference>
<dbReference type="InterPro" id="IPR003594">
    <property type="entry name" value="HATPase_dom"/>
</dbReference>
<keyword evidence="4" id="KW-0808">Transferase</keyword>
<evidence type="ECO:0000313" key="8">
    <source>
        <dbReference type="EMBL" id="EMD82313.1"/>
    </source>
</evidence>
<evidence type="ECO:0000256" key="5">
    <source>
        <dbReference type="ARBA" id="ARBA00022777"/>
    </source>
</evidence>
<dbReference type="InterPro" id="IPR050736">
    <property type="entry name" value="Sensor_HK_Regulatory"/>
</dbReference>
<dbReference type="Proteomes" id="UP000011717">
    <property type="component" value="Unassembled WGS sequence"/>
</dbReference>
<dbReference type="SMART" id="SM00387">
    <property type="entry name" value="HATPase_c"/>
    <property type="match status" value="1"/>
</dbReference>
<dbReference type="PROSITE" id="PS50109">
    <property type="entry name" value="HIS_KIN"/>
    <property type="match status" value="1"/>
</dbReference>
<dbReference type="SUPFAM" id="SSF47384">
    <property type="entry name" value="Homodimeric domain of signal transducing histidine kinase"/>
    <property type="match status" value="1"/>
</dbReference>
<dbReference type="PANTHER" id="PTHR43711:SF31">
    <property type="entry name" value="HISTIDINE KINASE"/>
    <property type="match status" value="1"/>
</dbReference>
<dbReference type="CDD" id="cd00082">
    <property type="entry name" value="HisKA"/>
    <property type="match status" value="1"/>
</dbReference>
<dbReference type="GO" id="GO:0000155">
    <property type="term" value="F:phosphorelay sensor kinase activity"/>
    <property type="evidence" value="ECO:0007669"/>
    <property type="project" value="InterPro"/>
</dbReference>
<dbReference type="Gene3D" id="1.10.287.130">
    <property type="match status" value="1"/>
</dbReference>
<dbReference type="Pfam" id="PF02518">
    <property type="entry name" value="HATPase_c"/>
    <property type="match status" value="1"/>
</dbReference>
<protein>
    <recommendedName>
        <fullName evidence="2">histidine kinase</fullName>
        <ecNumber evidence="2">2.7.13.3</ecNumber>
    </recommendedName>
</protein>
<keyword evidence="5" id="KW-0418">Kinase</keyword>
<evidence type="ECO:0000256" key="3">
    <source>
        <dbReference type="ARBA" id="ARBA00022553"/>
    </source>
</evidence>